<dbReference type="Pfam" id="PF00009">
    <property type="entry name" value="GTP_EFTU"/>
    <property type="match status" value="1"/>
</dbReference>
<evidence type="ECO:0000313" key="12">
    <source>
        <dbReference type="EMBL" id="GMT26949.1"/>
    </source>
</evidence>
<protein>
    <recommendedName>
        <fullName evidence="11">Tr-type G domain-containing protein</fullName>
    </recommendedName>
</protein>
<evidence type="ECO:0000256" key="7">
    <source>
        <dbReference type="ARBA" id="ARBA00022917"/>
    </source>
</evidence>
<keyword evidence="6" id="KW-0378">Hydrolase</keyword>
<comment type="caution">
    <text evidence="12">The sequence shown here is derived from an EMBL/GenBank/DDBJ whole genome shotgun (WGS) entry which is preliminary data.</text>
</comment>
<proteinExistence type="inferred from homology"/>
<comment type="catalytic activity">
    <reaction evidence="9">
        <text>GTP + H2O = GDP + phosphate + H(+)</text>
        <dbReference type="Rhea" id="RHEA:19669"/>
        <dbReference type="ChEBI" id="CHEBI:15377"/>
        <dbReference type="ChEBI" id="CHEBI:15378"/>
        <dbReference type="ChEBI" id="CHEBI:37565"/>
        <dbReference type="ChEBI" id="CHEBI:43474"/>
        <dbReference type="ChEBI" id="CHEBI:58189"/>
    </reaction>
    <physiologicalReaction direction="left-to-right" evidence="9">
        <dbReference type="Rhea" id="RHEA:19670"/>
    </physiologicalReaction>
</comment>
<dbReference type="Gene3D" id="2.40.30.10">
    <property type="entry name" value="Translation factors"/>
    <property type="match status" value="2"/>
</dbReference>
<feature type="region of interest" description="Disordered" evidence="10">
    <location>
        <begin position="180"/>
        <end position="248"/>
    </location>
</feature>
<dbReference type="CDD" id="cd01883">
    <property type="entry name" value="EF1_alpha"/>
    <property type="match status" value="1"/>
</dbReference>
<feature type="non-terminal residue" evidence="12">
    <location>
        <position position="1"/>
    </location>
</feature>
<dbReference type="InterPro" id="IPR027417">
    <property type="entry name" value="P-loop_NTPase"/>
</dbReference>
<keyword evidence="4" id="KW-0597">Phosphoprotein</keyword>
<dbReference type="InterPro" id="IPR009000">
    <property type="entry name" value="Transl_B-barrel_sf"/>
</dbReference>
<dbReference type="InterPro" id="IPR050100">
    <property type="entry name" value="TRAFAC_GTPase_members"/>
</dbReference>
<accession>A0AAV5WAU4</accession>
<feature type="compositionally biased region" description="Polar residues" evidence="10">
    <location>
        <begin position="218"/>
        <end position="236"/>
    </location>
</feature>
<dbReference type="SUPFAM" id="SSF52540">
    <property type="entry name" value="P-loop containing nucleoside triphosphate hydrolases"/>
    <property type="match status" value="1"/>
</dbReference>
<evidence type="ECO:0000256" key="3">
    <source>
        <dbReference type="ARBA" id="ARBA00022490"/>
    </source>
</evidence>
<keyword evidence="8" id="KW-0342">GTP-binding</keyword>
<dbReference type="Gene3D" id="3.40.50.300">
    <property type="entry name" value="P-loop containing nucleotide triphosphate hydrolases"/>
    <property type="match status" value="1"/>
</dbReference>
<dbReference type="Pfam" id="PF22594">
    <property type="entry name" value="GTP-eEF1A_C"/>
    <property type="match status" value="1"/>
</dbReference>
<evidence type="ECO:0000256" key="9">
    <source>
        <dbReference type="ARBA" id="ARBA00049117"/>
    </source>
</evidence>
<dbReference type="InterPro" id="IPR000795">
    <property type="entry name" value="T_Tr_GTP-bd_dom"/>
</dbReference>
<dbReference type="SUPFAM" id="SSF50465">
    <property type="entry name" value="EF-Tu/eEF-1alpha/eIF2-gamma C-terminal domain"/>
    <property type="match status" value="1"/>
</dbReference>
<dbReference type="GO" id="GO:0003924">
    <property type="term" value="F:GTPase activity"/>
    <property type="evidence" value="ECO:0007669"/>
    <property type="project" value="InterPro"/>
</dbReference>
<dbReference type="FunFam" id="3.40.50.300:FF:000204">
    <property type="entry name" value="Translation elongation factor Tu"/>
    <property type="match status" value="1"/>
</dbReference>
<gene>
    <name evidence="12" type="ORF">PFISCL1PPCAC_18246</name>
</gene>
<evidence type="ECO:0000313" key="13">
    <source>
        <dbReference type="Proteomes" id="UP001432322"/>
    </source>
</evidence>
<comment type="subcellular location">
    <subcellularLocation>
        <location evidence="1">Cytoplasm</location>
    </subcellularLocation>
</comment>
<dbReference type="InterPro" id="IPR054696">
    <property type="entry name" value="GTP-eEF1A_C"/>
</dbReference>
<evidence type="ECO:0000256" key="10">
    <source>
        <dbReference type="SAM" id="MobiDB-lite"/>
    </source>
</evidence>
<dbReference type="PROSITE" id="PS51722">
    <property type="entry name" value="G_TR_2"/>
    <property type="match status" value="1"/>
</dbReference>
<evidence type="ECO:0000259" key="11">
    <source>
        <dbReference type="PROSITE" id="PS51722"/>
    </source>
</evidence>
<evidence type="ECO:0000256" key="4">
    <source>
        <dbReference type="ARBA" id="ARBA00022553"/>
    </source>
</evidence>
<dbReference type="PANTHER" id="PTHR23115">
    <property type="entry name" value="TRANSLATION FACTOR"/>
    <property type="match status" value="1"/>
</dbReference>
<dbReference type="InterPro" id="IPR009001">
    <property type="entry name" value="Transl_elong_EF1A/Init_IF2_C"/>
</dbReference>
<sequence>VYSLHCQPVSSRQIEATARFIIMSRHRHFQNMDYDDERDDYDEDEYGRSYEDDVAMSPSASEFMYQRPRLNTHNQLVGGTKLSEFIPEEADPDDLPNDVVDDDDLFQMDDVQASTVSHAPPPSSALFFPPPGLPGPSPVNLPADKIAAANAELAANAAKPFTPIRGGGVKETKSAVLPNVSSLRVSEKAHRSGSKSPSRAGGASTPAVAAATLTPNPSSSHRLQQLASISSAPSTPRRTRKGNEKLPGEKDSLNLVVVGHVDAGKSTLMGHLLCQLGCVDQRTMHKYKQESARSGKASFAFAWVLDETEEERSRGVTMDIARTTFETDRYRVVLLDAPGHKDFIPNMITGASQADAALLVANATRGEFETGFENGGQTREHAMLLRALGVSQLVVAVNKMDTVEWSKQRYSEVESALRAFLAKQAGFSAVRFVPVSGLAGENLTERVDKGHPLASWYDGKSLVEHIDEFLAPSRQTDGPLRCIINDVLKATPQQLVVTAKVEAGEIEVGEKVYIMPNADLAIVKAVANDSGREGAADGVCGAGEQALMTLTGTFEPDTIHVGNVVVRGGKDTLLPGRRYVARIVVFDVLVPLMRGTKAELFAHSLCEPCTIVKLTAVVNKANGEVLKSNPRWRSRRSPPVARSVESPSGRMDRRSRRESSRRRWCRRGTVARGYGIPPSQLPFTGVR</sequence>
<keyword evidence="13" id="KW-1185">Reference proteome</keyword>
<evidence type="ECO:0000256" key="1">
    <source>
        <dbReference type="ARBA" id="ARBA00004496"/>
    </source>
</evidence>
<dbReference type="Proteomes" id="UP001432322">
    <property type="component" value="Unassembled WGS sequence"/>
</dbReference>
<evidence type="ECO:0000256" key="8">
    <source>
        <dbReference type="ARBA" id="ARBA00023134"/>
    </source>
</evidence>
<dbReference type="GO" id="GO:0005737">
    <property type="term" value="C:cytoplasm"/>
    <property type="evidence" value="ECO:0007669"/>
    <property type="project" value="UniProtKB-SubCell"/>
</dbReference>
<evidence type="ECO:0000256" key="5">
    <source>
        <dbReference type="ARBA" id="ARBA00022741"/>
    </source>
</evidence>
<comment type="similarity">
    <text evidence="2">Belongs to the TRAFAC class translation factor GTPase superfamily. Classic translation factor GTPase family. EF-Tu/EF-1A subfamily.</text>
</comment>
<dbReference type="EMBL" id="BTSY01000005">
    <property type="protein sequence ID" value="GMT26949.1"/>
    <property type="molecule type" value="Genomic_DNA"/>
</dbReference>
<feature type="compositionally biased region" description="Low complexity" evidence="10">
    <location>
        <begin position="637"/>
        <end position="649"/>
    </location>
</feature>
<reference evidence="12" key="1">
    <citation type="submission" date="2023-10" db="EMBL/GenBank/DDBJ databases">
        <title>Genome assembly of Pristionchus species.</title>
        <authorList>
            <person name="Yoshida K."/>
            <person name="Sommer R.J."/>
        </authorList>
    </citation>
    <scope>NUCLEOTIDE SEQUENCE</scope>
    <source>
        <strain evidence="12">RS5133</strain>
    </source>
</reference>
<dbReference type="PRINTS" id="PR00315">
    <property type="entry name" value="ELONGATNFCT"/>
</dbReference>
<evidence type="ECO:0000256" key="2">
    <source>
        <dbReference type="ARBA" id="ARBA00007249"/>
    </source>
</evidence>
<name>A0AAV5WAU4_9BILA</name>
<dbReference type="SUPFAM" id="SSF50447">
    <property type="entry name" value="Translation proteins"/>
    <property type="match status" value="1"/>
</dbReference>
<keyword evidence="5" id="KW-0547">Nucleotide-binding</keyword>
<dbReference type="GO" id="GO:0006412">
    <property type="term" value="P:translation"/>
    <property type="evidence" value="ECO:0007669"/>
    <property type="project" value="UniProtKB-KW"/>
</dbReference>
<organism evidence="12 13">
    <name type="scientific">Pristionchus fissidentatus</name>
    <dbReference type="NCBI Taxonomy" id="1538716"/>
    <lineage>
        <taxon>Eukaryota</taxon>
        <taxon>Metazoa</taxon>
        <taxon>Ecdysozoa</taxon>
        <taxon>Nematoda</taxon>
        <taxon>Chromadorea</taxon>
        <taxon>Rhabditida</taxon>
        <taxon>Rhabditina</taxon>
        <taxon>Diplogasteromorpha</taxon>
        <taxon>Diplogasteroidea</taxon>
        <taxon>Neodiplogasteridae</taxon>
        <taxon>Pristionchus</taxon>
    </lineage>
</organism>
<evidence type="ECO:0000256" key="6">
    <source>
        <dbReference type="ARBA" id="ARBA00022801"/>
    </source>
</evidence>
<keyword evidence="3" id="KW-0963">Cytoplasm</keyword>
<feature type="compositionally biased region" description="Low complexity" evidence="10">
    <location>
        <begin position="200"/>
        <end position="217"/>
    </location>
</feature>
<dbReference type="GO" id="GO:0005525">
    <property type="term" value="F:GTP binding"/>
    <property type="evidence" value="ECO:0007669"/>
    <property type="project" value="UniProtKB-KW"/>
</dbReference>
<keyword evidence="7" id="KW-0648">Protein biosynthesis</keyword>
<dbReference type="AlphaFoldDB" id="A0AAV5WAU4"/>
<feature type="domain" description="Tr-type G" evidence="11">
    <location>
        <begin position="250"/>
        <end position="474"/>
    </location>
</feature>
<feature type="region of interest" description="Disordered" evidence="10">
    <location>
        <begin position="629"/>
        <end position="663"/>
    </location>
</feature>